<evidence type="ECO:0000313" key="2">
    <source>
        <dbReference type="Proteomes" id="UP001151752"/>
    </source>
</evidence>
<name>A0A9Q1AFD7_9ROSI</name>
<comment type="caution">
    <text evidence="1">The sequence shown here is derived from an EMBL/GenBank/DDBJ whole genome shotgun (WGS) entry which is preliminary data.</text>
</comment>
<evidence type="ECO:0000313" key="1">
    <source>
        <dbReference type="EMBL" id="KAJ6769061.1"/>
    </source>
</evidence>
<keyword evidence="2" id="KW-1185">Reference proteome</keyword>
<reference evidence="1" key="1">
    <citation type="submission" date="2022-11" db="EMBL/GenBank/DDBJ databases">
        <authorList>
            <person name="Hyden B.L."/>
            <person name="Feng K."/>
            <person name="Yates T."/>
            <person name="Jawdy S."/>
            <person name="Smart L.B."/>
            <person name="Muchero W."/>
        </authorList>
    </citation>
    <scope>NUCLEOTIDE SEQUENCE</scope>
    <source>
        <tissue evidence="1">Shoot tip</tissue>
    </source>
</reference>
<reference evidence="1" key="2">
    <citation type="journal article" date="2023" name="Int. J. Mol. Sci.">
        <title>De Novo Assembly and Annotation of 11 Diverse Shrub Willow (Salix) Genomes Reveals Novel Gene Organization in Sex-Linked Regions.</title>
        <authorList>
            <person name="Hyden B."/>
            <person name="Feng K."/>
            <person name="Yates T.B."/>
            <person name="Jawdy S."/>
            <person name="Cereghino C."/>
            <person name="Smart L.B."/>
            <person name="Muchero W."/>
        </authorList>
    </citation>
    <scope>NUCLEOTIDE SEQUENCE</scope>
    <source>
        <tissue evidence="1">Shoot tip</tissue>
    </source>
</reference>
<sequence>MTVTDLLVIGFESADVGLDQLWNWRTCMVDMIVIVSDYDDDYRNGHHKLRYCSSNGGGLIVIELASELPVSRDFHPAGAWNFSMSSPARWLHWVAFGNAMATF</sequence>
<gene>
    <name evidence="1" type="ORF">OIU74_022682</name>
</gene>
<protein>
    <submittedName>
        <fullName evidence="1">Uncharacterized protein</fullName>
    </submittedName>
</protein>
<accession>A0A9Q1AFD7</accession>
<organism evidence="1 2">
    <name type="scientific">Salix koriyanagi</name>
    <dbReference type="NCBI Taxonomy" id="2511006"/>
    <lineage>
        <taxon>Eukaryota</taxon>
        <taxon>Viridiplantae</taxon>
        <taxon>Streptophyta</taxon>
        <taxon>Embryophyta</taxon>
        <taxon>Tracheophyta</taxon>
        <taxon>Spermatophyta</taxon>
        <taxon>Magnoliopsida</taxon>
        <taxon>eudicotyledons</taxon>
        <taxon>Gunneridae</taxon>
        <taxon>Pentapetalae</taxon>
        <taxon>rosids</taxon>
        <taxon>fabids</taxon>
        <taxon>Malpighiales</taxon>
        <taxon>Salicaceae</taxon>
        <taxon>Saliceae</taxon>
        <taxon>Salix</taxon>
    </lineage>
</organism>
<proteinExistence type="predicted"/>
<dbReference type="Proteomes" id="UP001151752">
    <property type="component" value="Chromosome 8"/>
</dbReference>
<dbReference type="EMBL" id="JAPFFM010000003">
    <property type="protein sequence ID" value="KAJ6769061.1"/>
    <property type="molecule type" value="Genomic_DNA"/>
</dbReference>
<dbReference type="AlphaFoldDB" id="A0A9Q1AFD7"/>